<protein>
    <recommendedName>
        <fullName evidence="3">DNA-binding protein</fullName>
    </recommendedName>
</protein>
<organism evidence="1 2">
    <name type="scientific">Metabacillus mangrovi</name>
    <dbReference type="NCBI Taxonomy" id="1491830"/>
    <lineage>
        <taxon>Bacteria</taxon>
        <taxon>Bacillati</taxon>
        <taxon>Bacillota</taxon>
        <taxon>Bacilli</taxon>
        <taxon>Bacillales</taxon>
        <taxon>Bacillaceae</taxon>
        <taxon>Metabacillus</taxon>
    </lineage>
</organism>
<dbReference type="Proteomes" id="UP000434639">
    <property type="component" value="Unassembled WGS sequence"/>
</dbReference>
<dbReference type="RefSeq" id="WP_155112222.1">
    <property type="nucleotide sequence ID" value="NZ_WMIB01000008.1"/>
</dbReference>
<evidence type="ECO:0000313" key="2">
    <source>
        <dbReference type="Proteomes" id="UP000434639"/>
    </source>
</evidence>
<keyword evidence="2" id="KW-1185">Reference proteome</keyword>
<reference evidence="1 2" key="1">
    <citation type="journal article" date="2017" name="Int. J. Syst. Evol. Microbiol.">
        <title>Bacillus mangrovi sp. nov., isolated from a sediment sample from a mangrove forest.</title>
        <authorList>
            <person name="Gupta V."/>
            <person name="Singh P.K."/>
            <person name="Korpole S."/>
            <person name="Tanuku N.R.S."/>
            <person name="Pinnaka A.K."/>
        </authorList>
    </citation>
    <scope>NUCLEOTIDE SEQUENCE [LARGE SCALE GENOMIC DNA]</scope>
    <source>
        <strain evidence="1 2">KCTC 33872</strain>
    </source>
</reference>
<dbReference type="AlphaFoldDB" id="A0A7X2S4W2"/>
<accession>A0A7X2S4W2</accession>
<comment type="caution">
    <text evidence="1">The sequence shown here is derived from an EMBL/GenBank/DDBJ whole genome shotgun (WGS) entry which is preliminary data.</text>
</comment>
<proteinExistence type="predicted"/>
<gene>
    <name evidence="1" type="ORF">GKZ89_09765</name>
</gene>
<dbReference type="EMBL" id="WMIB01000008">
    <property type="protein sequence ID" value="MTH53689.1"/>
    <property type="molecule type" value="Genomic_DNA"/>
</dbReference>
<name>A0A7X2S4W2_9BACI</name>
<evidence type="ECO:0008006" key="3">
    <source>
        <dbReference type="Google" id="ProtNLM"/>
    </source>
</evidence>
<sequence length="79" mass="9001">MEIRITEKDIQIYDKIVELDLILKDEYGIKPVQIGQRLGKTSYDAAGYLNPSLKKLIQLQAIVKTCRGHYKPVIRVGIS</sequence>
<evidence type="ECO:0000313" key="1">
    <source>
        <dbReference type="EMBL" id="MTH53689.1"/>
    </source>
</evidence>
<dbReference type="OrthoDB" id="2890141at2"/>